<evidence type="ECO:0000313" key="1">
    <source>
        <dbReference type="EMBL" id="KAH7929867.1"/>
    </source>
</evidence>
<comment type="caution">
    <text evidence="1">The sequence shown here is derived from an EMBL/GenBank/DDBJ whole genome shotgun (WGS) entry which is preliminary data.</text>
</comment>
<accession>A0ACB8BYE7</accession>
<reference evidence="1" key="1">
    <citation type="journal article" date="2021" name="New Phytol.">
        <title>Evolutionary innovations through gain and loss of genes in the ectomycorrhizal Boletales.</title>
        <authorList>
            <person name="Wu G."/>
            <person name="Miyauchi S."/>
            <person name="Morin E."/>
            <person name="Kuo A."/>
            <person name="Drula E."/>
            <person name="Varga T."/>
            <person name="Kohler A."/>
            <person name="Feng B."/>
            <person name="Cao Y."/>
            <person name="Lipzen A."/>
            <person name="Daum C."/>
            <person name="Hundley H."/>
            <person name="Pangilinan J."/>
            <person name="Johnson J."/>
            <person name="Barry K."/>
            <person name="LaButti K."/>
            <person name="Ng V."/>
            <person name="Ahrendt S."/>
            <person name="Min B."/>
            <person name="Choi I.G."/>
            <person name="Park H."/>
            <person name="Plett J.M."/>
            <person name="Magnuson J."/>
            <person name="Spatafora J.W."/>
            <person name="Nagy L.G."/>
            <person name="Henrissat B."/>
            <person name="Grigoriev I.V."/>
            <person name="Yang Z.L."/>
            <person name="Xu J."/>
            <person name="Martin F.M."/>
        </authorList>
    </citation>
    <scope>NUCLEOTIDE SEQUENCE</scope>
    <source>
        <strain evidence="1">KUC20120723A-06</strain>
    </source>
</reference>
<dbReference type="EMBL" id="MU266337">
    <property type="protein sequence ID" value="KAH7929867.1"/>
    <property type="molecule type" value="Genomic_DNA"/>
</dbReference>
<keyword evidence="2" id="KW-1185">Reference proteome</keyword>
<protein>
    <submittedName>
        <fullName evidence="1">Uncharacterized protein</fullName>
    </submittedName>
</protein>
<evidence type="ECO:0000313" key="2">
    <source>
        <dbReference type="Proteomes" id="UP000790709"/>
    </source>
</evidence>
<gene>
    <name evidence="1" type="ORF">BV22DRAFT_1029057</name>
</gene>
<sequence length="430" mass="45453">MPPNQTAFSFSAIPFSENTTTLASVAGKLSELSTTGLRGATIYDTLTDKGGFGNTTVNATTFLSTCYSIPDITVNIDPATETYNVSSVPANMQFDVLPLPQNGVNVVGTIGSDTSYTISRLAFFVMPAIPDSRGDTGSTVAVQRTIALPDGGSVDQTVAMQAIACSFSAMNQTGTLDVSTNDLLLLDPASPKSLDQWQPLQWIPDDPIAQQMNSLVSVLFDGEPSGVNITSRCNSNIDVLTWNACAFSDIDIRIMDTLGFYTNLSAGNQTSVPTPHVTLADFEAALGSVFGAIIWAGARLFEDAGTTSPPPPFEKAITKLSLESRLNINILPVAVGLGASTTLFILAVLLTRAHNTPEALAAKPAVTSAGILQVVWLASRHPDACDRIAEVGEPSHDELRRAGMFTVALGRLPADETSWTIEKYSTVGSL</sequence>
<dbReference type="Proteomes" id="UP000790709">
    <property type="component" value="Unassembled WGS sequence"/>
</dbReference>
<name>A0ACB8BYE7_9AGAM</name>
<organism evidence="1 2">
    <name type="scientific">Leucogyrophana mollusca</name>
    <dbReference type="NCBI Taxonomy" id="85980"/>
    <lineage>
        <taxon>Eukaryota</taxon>
        <taxon>Fungi</taxon>
        <taxon>Dikarya</taxon>
        <taxon>Basidiomycota</taxon>
        <taxon>Agaricomycotina</taxon>
        <taxon>Agaricomycetes</taxon>
        <taxon>Agaricomycetidae</taxon>
        <taxon>Boletales</taxon>
        <taxon>Boletales incertae sedis</taxon>
        <taxon>Leucogyrophana</taxon>
    </lineage>
</organism>
<proteinExistence type="predicted"/>